<feature type="transmembrane region" description="Helical" evidence="6">
    <location>
        <begin position="388"/>
        <end position="407"/>
    </location>
</feature>
<dbReference type="GO" id="GO:0005886">
    <property type="term" value="C:plasma membrane"/>
    <property type="evidence" value="ECO:0007669"/>
    <property type="project" value="UniProtKB-SubCell"/>
</dbReference>
<feature type="transmembrane region" description="Helical" evidence="6">
    <location>
        <begin position="484"/>
        <end position="505"/>
    </location>
</feature>
<evidence type="ECO:0000313" key="8">
    <source>
        <dbReference type="EMBL" id="OWM80397.1"/>
    </source>
</evidence>
<comment type="function">
    <text evidence="6">Choline transporter.</text>
</comment>
<evidence type="ECO:0000256" key="6">
    <source>
        <dbReference type="RuleBase" id="RU368066"/>
    </source>
</evidence>
<evidence type="ECO:0000313" key="9">
    <source>
        <dbReference type="Proteomes" id="UP000197138"/>
    </source>
</evidence>
<reference evidence="9" key="1">
    <citation type="journal article" date="2017" name="Plant J.">
        <title>The pomegranate (Punica granatum L.) genome and the genomics of punicalagin biosynthesis.</title>
        <authorList>
            <person name="Qin G."/>
            <person name="Xu C."/>
            <person name="Ming R."/>
            <person name="Tang H."/>
            <person name="Guyot R."/>
            <person name="Kramer E.M."/>
            <person name="Hu Y."/>
            <person name="Yi X."/>
            <person name="Qi Y."/>
            <person name="Xu X."/>
            <person name="Gao Z."/>
            <person name="Pan H."/>
            <person name="Jian J."/>
            <person name="Tian Y."/>
            <person name="Yue Z."/>
            <person name="Xu Y."/>
        </authorList>
    </citation>
    <scope>NUCLEOTIDE SEQUENCE [LARGE SCALE GENOMIC DNA]</scope>
    <source>
        <strain evidence="9">cv. Dabenzi</strain>
    </source>
</reference>
<comment type="similarity">
    <text evidence="2 6">Belongs to the CTL (choline transporter-like) family.</text>
</comment>
<feature type="transmembrane region" description="Helical" evidence="6">
    <location>
        <begin position="203"/>
        <end position="225"/>
    </location>
</feature>
<evidence type="ECO:0000256" key="7">
    <source>
        <dbReference type="SAM" id="MobiDB-lite"/>
    </source>
</evidence>
<proteinExistence type="inferred from homology"/>
<dbReference type="PANTHER" id="PTHR12385">
    <property type="entry name" value="CHOLINE TRANSPORTER-LIKE (SLC FAMILY 44)"/>
    <property type="match status" value="1"/>
</dbReference>
<keyword evidence="4 6" id="KW-1133">Transmembrane helix</keyword>
<dbReference type="Proteomes" id="UP000197138">
    <property type="component" value="Unassembled WGS sequence"/>
</dbReference>
<feature type="transmembrane region" description="Helical" evidence="6">
    <location>
        <begin position="138"/>
        <end position="160"/>
    </location>
</feature>
<feature type="transmembrane region" description="Helical" evidence="6">
    <location>
        <begin position="58"/>
        <end position="80"/>
    </location>
</feature>
<keyword evidence="5 6" id="KW-0472">Membrane</keyword>
<feature type="region of interest" description="Disordered" evidence="7">
    <location>
        <begin position="1"/>
        <end position="39"/>
    </location>
</feature>
<evidence type="ECO:0000256" key="2">
    <source>
        <dbReference type="ARBA" id="ARBA00007168"/>
    </source>
</evidence>
<evidence type="ECO:0000256" key="1">
    <source>
        <dbReference type="ARBA" id="ARBA00004141"/>
    </source>
</evidence>
<dbReference type="GO" id="GO:0022857">
    <property type="term" value="F:transmembrane transporter activity"/>
    <property type="evidence" value="ECO:0007669"/>
    <property type="project" value="UniProtKB-UniRule"/>
</dbReference>
<dbReference type="PANTHER" id="PTHR12385:SF98">
    <property type="entry name" value="CHOLINE TRANSPORTER-LIKE PROTEIN"/>
    <property type="match status" value="1"/>
</dbReference>
<keyword evidence="3 6" id="KW-0812">Transmembrane</keyword>
<dbReference type="EMBL" id="MTKT01002229">
    <property type="protein sequence ID" value="OWM80397.1"/>
    <property type="molecule type" value="Genomic_DNA"/>
</dbReference>
<comment type="caution">
    <text evidence="8">The sequence shown here is derived from an EMBL/GenBank/DDBJ whole genome shotgun (WGS) entry which is preliminary data.</text>
</comment>
<evidence type="ECO:0000256" key="3">
    <source>
        <dbReference type="ARBA" id="ARBA00022692"/>
    </source>
</evidence>
<feature type="transmembrane region" description="Helical" evidence="6">
    <location>
        <begin position="304"/>
        <end position="336"/>
    </location>
</feature>
<sequence length="554" mass="61237">MGSTEDPAKPTSLYDSSAAQPLLSAPPEPPQNDVEQESDPTQYLQITYNHSPRPFRDLPFLIIFALVVLCTFAFGIFSVFHRNTSYSSLSSYTYSSASASCVKTSAFASDSTSPARNPGLASWVSLYSVSSSSVLRDLIWVLVITLILSVPICFLLLVLLKHYAKQIVYVCLPFFVVMPVFFNVYWFVACTLSSSCSDAFPLVYRILVLVFVFLVIGVIVWIFVANWHRIELTISIIGVASDALSMNLGLFGVLPFMSIGLVAYYAPIVVFLVFARQNGKIVPKESSDGEYTCTWKQDSWVPAYFALAILTMLWSLTSMIEAQVYVITGTIAQWYFAKEEDSVPRRSIRSSLRNAFGPSSGTICLSGLLIGIVRVVRTAVDSARREDASGIVNLVLQCCVNMLLSWIEFLNKFTINFAAITGEAYCTSARMSYELLKRNLLSAVFVETVSTRLLGGIVFVFSAIYAIAAWGILKGVTDLGVDSYFVALLAWAVLIVVLGFFIHVLDNVVDTVYICYAIDRDKGEVCKQDVHEVYVHLPISRNSRSTVGPRTLGV</sequence>
<dbReference type="Pfam" id="PF04515">
    <property type="entry name" value="Choline_transpo"/>
    <property type="match status" value="1"/>
</dbReference>
<name>A0A218X615_PUNGR</name>
<feature type="transmembrane region" description="Helical" evidence="6">
    <location>
        <begin position="167"/>
        <end position="188"/>
    </location>
</feature>
<evidence type="ECO:0000256" key="4">
    <source>
        <dbReference type="ARBA" id="ARBA00022989"/>
    </source>
</evidence>
<accession>A0A218X615</accession>
<feature type="transmembrane region" description="Helical" evidence="6">
    <location>
        <begin position="453"/>
        <end position="472"/>
    </location>
</feature>
<gene>
    <name evidence="8" type="ORF">CDL15_Pgr019677</name>
</gene>
<evidence type="ECO:0000256" key="5">
    <source>
        <dbReference type="ARBA" id="ARBA00023136"/>
    </source>
</evidence>
<protein>
    <recommendedName>
        <fullName evidence="6">Choline transporter-like protein</fullName>
    </recommendedName>
</protein>
<comment type="subcellular location">
    <subcellularLocation>
        <location evidence="6">Cell membrane</location>
        <topology evidence="6">Multi-pass membrane protein</topology>
    </subcellularLocation>
    <subcellularLocation>
        <location evidence="1">Membrane</location>
        <topology evidence="1">Multi-pass membrane protein</topology>
    </subcellularLocation>
</comment>
<feature type="transmembrane region" description="Helical" evidence="6">
    <location>
        <begin position="356"/>
        <end position="376"/>
    </location>
</feature>
<organism evidence="8 9">
    <name type="scientific">Punica granatum</name>
    <name type="common">Pomegranate</name>
    <dbReference type="NCBI Taxonomy" id="22663"/>
    <lineage>
        <taxon>Eukaryota</taxon>
        <taxon>Viridiplantae</taxon>
        <taxon>Streptophyta</taxon>
        <taxon>Embryophyta</taxon>
        <taxon>Tracheophyta</taxon>
        <taxon>Spermatophyta</taxon>
        <taxon>Magnoliopsida</taxon>
        <taxon>eudicotyledons</taxon>
        <taxon>Gunneridae</taxon>
        <taxon>Pentapetalae</taxon>
        <taxon>rosids</taxon>
        <taxon>malvids</taxon>
        <taxon>Myrtales</taxon>
        <taxon>Lythraceae</taxon>
        <taxon>Punica</taxon>
    </lineage>
</organism>
<dbReference type="InterPro" id="IPR007603">
    <property type="entry name" value="Choline_transptr-like"/>
</dbReference>
<dbReference type="AlphaFoldDB" id="A0A218X615"/>